<evidence type="ECO:0000313" key="1">
    <source>
        <dbReference type="EMBL" id="AUN32624.1"/>
    </source>
</evidence>
<protein>
    <recommendedName>
        <fullName evidence="3">IS110 family transposase</fullName>
    </recommendedName>
</protein>
<organism evidence="1 2">
    <name type="scientific">Niveispirillum cyanobacteriorum</name>
    <dbReference type="NCBI Taxonomy" id="1612173"/>
    <lineage>
        <taxon>Bacteria</taxon>
        <taxon>Pseudomonadati</taxon>
        <taxon>Pseudomonadota</taxon>
        <taxon>Alphaproteobacteria</taxon>
        <taxon>Rhodospirillales</taxon>
        <taxon>Azospirillaceae</taxon>
        <taxon>Niveispirillum</taxon>
    </lineage>
</organism>
<sequence length="167" mass="18311">MRDDIDNQIGGLLKTFGILFGKWVGSFMKRAEELISGELNTSPELSRLVETLLKARAEIQGRIRDLDRDLMRQAKASEVCRRFMGVPGVGPVTALSVWAANDDPDRSARSSSVGASEDAAIEVVGYQRLSAPDGFATLAACPLHIFHRRPLVRSDAIYPCQLGRRLG</sequence>
<dbReference type="EMBL" id="CP025612">
    <property type="protein sequence ID" value="AUN32624.1"/>
    <property type="molecule type" value="Genomic_DNA"/>
</dbReference>
<gene>
    <name evidence="1" type="ORF">C0V82_20070</name>
</gene>
<dbReference type="AlphaFoldDB" id="A0A2K9NHQ3"/>
<name>A0A2K9NHQ3_9PROT</name>
<evidence type="ECO:0008006" key="3">
    <source>
        <dbReference type="Google" id="ProtNLM"/>
    </source>
</evidence>
<accession>A0A2K9NHQ3</accession>
<evidence type="ECO:0000313" key="2">
    <source>
        <dbReference type="Proteomes" id="UP000234752"/>
    </source>
</evidence>
<dbReference type="Proteomes" id="UP000234752">
    <property type="component" value="Chromosome eg_2"/>
</dbReference>
<reference evidence="1 2" key="1">
    <citation type="submission" date="2017-12" db="EMBL/GenBank/DDBJ databases">
        <title>Genomes of bacteria within cyanobacterial aggregates.</title>
        <authorList>
            <person name="Cai H."/>
        </authorList>
    </citation>
    <scope>NUCLEOTIDE SEQUENCE [LARGE SCALE GENOMIC DNA]</scope>
    <source>
        <strain evidence="1 2">TH16</strain>
    </source>
</reference>
<keyword evidence="2" id="KW-1185">Reference proteome</keyword>
<proteinExistence type="predicted"/>
<dbReference type="KEGG" id="ncb:C0V82_20070"/>